<name>A0A1Y5XKB6_KIBAR</name>
<dbReference type="InterPro" id="IPR029044">
    <property type="entry name" value="Nucleotide-diphossugar_trans"/>
</dbReference>
<evidence type="ECO:0000256" key="1">
    <source>
        <dbReference type="ARBA" id="ARBA00022679"/>
    </source>
</evidence>
<organism evidence="3 4">
    <name type="scientific">Kibdelosporangium aridum</name>
    <dbReference type="NCBI Taxonomy" id="2030"/>
    <lineage>
        <taxon>Bacteria</taxon>
        <taxon>Bacillati</taxon>
        <taxon>Actinomycetota</taxon>
        <taxon>Actinomycetes</taxon>
        <taxon>Pseudonocardiales</taxon>
        <taxon>Pseudonocardiaceae</taxon>
        <taxon>Kibdelosporangium</taxon>
    </lineage>
</organism>
<dbReference type="GO" id="GO:0070567">
    <property type="term" value="F:cytidylyltransferase activity"/>
    <property type="evidence" value="ECO:0007669"/>
    <property type="project" value="InterPro"/>
</dbReference>
<dbReference type="InterPro" id="IPR034683">
    <property type="entry name" value="IspD/TarI"/>
</dbReference>
<evidence type="ECO:0000313" key="3">
    <source>
        <dbReference type="EMBL" id="SMD00573.1"/>
    </source>
</evidence>
<sequence>MKHSRVQSSVALAVVPATGVVSVHGMPLTERAVRSLLTAGCVRHVFICTPINLEFTRPDCTVVVGDLHTALNTAIEMFPDIRFGLIHDIERAETPTEVIESVVDELERGAQAVIPVLPLTDTVKEVDPDGRILGTRDRSELRVMQSPLGAPIELLLNAEDPRRLGVPLSTVPGHPHGLRIRTEIDVASVTP</sequence>
<reference evidence="3 4" key="1">
    <citation type="submission" date="2017-04" db="EMBL/GenBank/DDBJ databases">
        <authorList>
            <person name="Afonso C.L."/>
            <person name="Miller P.J."/>
            <person name="Scott M.A."/>
            <person name="Spackman E."/>
            <person name="Goraichik I."/>
            <person name="Dimitrov K.M."/>
            <person name="Suarez D.L."/>
            <person name="Swayne D.E."/>
        </authorList>
    </citation>
    <scope>NUCLEOTIDE SEQUENCE [LARGE SCALE GENOMIC DNA]</scope>
    <source>
        <strain evidence="3 4">DSM 43828</strain>
    </source>
</reference>
<keyword evidence="2 3" id="KW-0548">Nucleotidyltransferase</keyword>
<evidence type="ECO:0000313" key="4">
    <source>
        <dbReference type="Proteomes" id="UP000192674"/>
    </source>
</evidence>
<keyword evidence="4" id="KW-1185">Reference proteome</keyword>
<dbReference type="SUPFAM" id="SSF53448">
    <property type="entry name" value="Nucleotide-diphospho-sugar transferases"/>
    <property type="match status" value="1"/>
</dbReference>
<dbReference type="Pfam" id="PF01128">
    <property type="entry name" value="IspD"/>
    <property type="match status" value="1"/>
</dbReference>
<dbReference type="RefSeq" id="WP_327222589.1">
    <property type="nucleotide sequence ID" value="NZ_FWXV01000002.1"/>
</dbReference>
<dbReference type="AlphaFoldDB" id="A0A1Y5XKB6"/>
<dbReference type="Gene3D" id="3.90.550.10">
    <property type="entry name" value="Spore Coat Polysaccharide Biosynthesis Protein SpsA, Chain A"/>
    <property type="match status" value="1"/>
</dbReference>
<dbReference type="Proteomes" id="UP000192674">
    <property type="component" value="Unassembled WGS sequence"/>
</dbReference>
<accession>A0A1Y5XKB6</accession>
<gene>
    <name evidence="3" type="ORF">SAMN05661093_03814</name>
</gene>
<dbReference type="EMBL" id="FWXV01000002">
    <property type="protein sequence ID" value="SMD00573.1"/>
    <property type="molecule type" value="Genomic_DNA"/>
</dbReference>
<proteinExistence type="predicted"/>
<protein>
    <submittedName>
        <fullName evidence="3">2-C-methyl-D-erythritol 4-phosphate cytidylyltransferase</fullName>
    </submittedName>
</protein>
<evidence type="ECO:0000256" key="2">
    <source>
        <dbReference type="ARBA" id="ARBA00022695"/>
    </source>
</evidence>
<keyword evidence="1 3" id="KW-0808">Transferase</keyword>